<dbReference type="GO" id="GO:0071555">
    <property type="term" value="P:cell wall organization"/>
    <property type="evidence" value="ECO:0007669"/>
    <property type="project" value="UniProtKB-KW"/>
</dbReference>
<evidence type="ECO:0000256" key="1">
    <source>
        <dbReference type="ARBA" id="ARBA00022475"/>
    </source>
</evidence>
<dbReference type="Pfam" id="PF04101">
    <property type="entry name" value="Glyco_tran_28_C"/>
    <property type="match status" value="1"/>
</dbReference>
<sequence>MKILFACGGTAGHINPAIAVASYIRERHTDAKILFAGNPKGMEAKLVPAAGFEFVPIDIKGFQRQLSWFNIKYNLSAIKCLALSGGRCRKIIQDFGPDVMVGTGGYVSGPLLRKGHQMGIKTLTHESNAFPGVTTKLLAKYCDKVLLSVEEAKKYLPSREYVITGNPVREEIIFADHKKAREKLQVGDRVCIVSFGGSLGARRINEAVAGLMAWEQRKGGIYHIHATGAYEKQRFPLQLQKAGVNYKNNPNLDIREYISDMPDCLAAADLVISRSGAITLSELEASGTASILIPSPNVAENHQYHNAMVLAHHDAAVVIEEKDLTPKLMLETVEKLCQDPATLKRLGKNAQQMAIIDANQRIYKEIIDLI</sequence>
<proteinExistence type="inferred from homology"/>
<comment type="caution">
    <text evidence="13">The sequence shown here is derived from an EMBL/GenBank/DDBJ whole genome shotgun (WGS) entry which is preliminary data.</text>
</comment>
<gene>
    <name evidence="10 13" type="primary">murG</name>
    <name evidence="13" type="ORF">H8705_02660</name>
</gene>
<dbReference type="Pfam" id="PF03033">
    <property type="entry name" value="Glyco_transf_28"/>
    <property type="match status" value="1"/>
</dbReference>
<dbReference type="AlphaFoldDB" id="A0A926EMN1"/>
<protein>
    <recommendedName>
        <fullName evidence="10">UDP-N-acetylglucosamine--N-acetylmuramyl-(pentapeptide) pyrophosphoryl-undecaprenol N-acetylglucosamine transferase</fullName>
        <ecNumber evidence="10">2.4.1.227</ecNumber>
    </recommendedName>
    <alternativeName>
        <fullName evidence="10">Undecaprenyl-PP-MurNAc-pentapeptide-UDPGlcNAc GlcNAc transferase</fullName>
    </alternativeName>
</protein>
<dbReference type="InterPro" id="IPR007235">
    <property type="entry name" value="Glyco_trans_28_C"/>
</dbReference>
<reference evidence="13" key="1">
    <citation type="submission" date="2020-08" db="EMBL/GenBank/DDBJ databases">
        <title>Genome public.</title>
        <authorList>
            <person name="Liu C."/>
            <person name="Sun Q."/>
        </authorList>
    </citation>
    <scope>NUCLEOTIDE SEQUENCE</scope>
    <source>
        <strain evidence="13">NSJ-64</strain>
    </source>
</reference>
<evidence type="ECO:0000256" key="5">
    <source>
        <dbReference type="ARBA" id="ARBA00022960"/>
    </source>
</evidence>
<evidence type="ECO:0000256" key="7">
    <source>
        <dbReference type="ARBA" id="ARBA00023136"/>
    </source>
</evidence>
<feature type="binding site" evidence="10">
    <location>
        <position position="198"/>
    </location>
    <ligand>
        <name>UDP-N-acetyl-alpha-D-glucosamine</name>
        <dbReference type="ChEBI" id="CHEBI:57705"/>
    </ligand>
</feature>
<keyword evidence="1 10" id="KW-1003">Cell membrane</keyword>
<keyword evidence="3 10" id="KW-0328">Glycosyltransferase</keyword>
<evidence type="ECO:0000259" key="11">
    <source>
        <dbReference type="Pfam" id="PF03033"/>
    </source>
</evidence>
<evidence type="ECO:0000256" key="6">
    <source>
        <dbReference type="ARBA" id="ARBA00022984"/>
    </source>
</evidence>
<dbReference type="GO" id="GO:0005975">
    <property type="term" value="P:carbohydrate metabolic process"/>
    <property type="evidence" value="ECO:0007669"/>
    <property type="project" value="InterPro"/>
</dbReference>
<dbReference type="EC" id="2.4.1.227" evidence="10"/>
<dbReference type="SUPFAM" id="SSF53756">
    <property type="entry name" value="UDP-Glycosyltransferase/glycogen phosphorylase"/>
    <property type="match status" value="1"/>
</dbReference>
<comment type="pathway">
    <text evidence="10">Cell wall biogenesis; peptidoglycan biosynthesis.</text>
</comment>
<dbReference type="GO" id="GO:0008360">
    <property type="term" value="P:regulation of cell shape"/>
    <property type="evidence" value="ECO:0007669"/>
    <property type="project" value="UniProtKB-KW"/>
</dbReference>
<organism evidence="13 14">
    <name type="scientific">Youxingia wuxianensis</name>
    <dbReference type="NCBI Taxonomy" id="2763678"/>
    <lineage>
        <taxon>Bacteria</taxon>
        <taxon>Bacillati</taxon>
        <taxon>Bacillota</taxon>
        <taxon>Clostridia</taxon>
        <taxon>Eubacteriales</taxon>
        <taxon>Oscillospiraceae</taxon>
        <taxon>Youxingia</taxon>
    </lineage>
</organism>
<dbReference type="PANTHER" id="PTHR21015:SF22">
    <property type="entry name" value="GLYCOSYLTRANSFERASE"/>
    <property type="match status" value="1"/>
</dbReference>
<keyword evidence="9 10" id="KW-0961">Cell wall biogenesis/degradation</keyword>
<dbReference type="NCBIfam" id="TIGR01133">
    <property type="entry name" value="murG"/>
    <property type="match status" value="1"/>
</dbReference>
<evidence type="ECO:0000256" key="4">
    <source>
        <dbReference type="ARBA" id="ARBA00022679"/>
    </source>
</evidence>
<feature type="binding site" evidence="10">
    <location>
        <position position="128"/>
    </location>
    <ligand>
        <name>UDP-N-acetyl-alpha-D-glucosamine</name>
        <dbReference type="ChEBI" id="CHEBI:57705"/>
    </ligand>
</feature>
<evidence type="ECO:0000313" key="14">
    <source>
        <dbReference type="Proteomes" id="UP000623678"/>
    </source>
</evidence>
<evidence type="ECO:0000256" key="10">
    <source>
        <dbReference type="HAMAP-Rule" id="MF_00033"/>
    </source>
</evidence>
<dbReference type="Proteomes" id="UP000623678">
    <property type="component" value="Unassembled WGS sequence"/>
</dbReference>
<dbReference type="HAMAP" id="MF_00033">
    <property type="entry name" value="MurG"/>
    <property type="match status" value="1"/>
</dbReference>
<dbReference type="Gene3D" id="3.40.50.2000">
    <property type="entry name" value="Glycogen Phosphorylase B"/>
    <property type="match status" value="2"/>
</dbReference>
<feature type="binding site" evidence="10">
    <location>
        <position position="169"/>
    </location>
    <ligand>
        <name>UDP-N-acetyl-alpha-D-glucosamine</name>
        <dbReference type="ChEBI" id="CHEBI:57705"/>
    </ligand>
</feature>
<evidence type="ECO:0000256" key="8">
    <source>
        <dbReference type="ARBA" id="ARBA00023306"/>
    </source>
</evidence>
<accession>A0A926EMN1</accession>
<feature type="binding site" evidence="10">
    <location>
        <position position="303"/>
    </location>
    <ligand>
        <name>UDP-N-acetyl-alpha-D-glucosamine</name>
        <dbReference type="ChEBI" id="CHEBI:57705"/>
    </ligand>
</feature>
<dbReference type="EMBL" id="JACRTD010000002">
    <property type="protein sequence ID" value="MBC8584481.1"/>
    <property type="molecule type" value="Genomic_DNA"/>
</dbReference>
<keyword evidence="8 10" id="KW-0131">Cell cycle</keyword>
<comment type="catalytic activity">
    <reaction evidence="10">
        <text>di-trans,octa-cis-undecaprenyl diphospho-N-acetyl-alpha-D-muramoyl-L-alanyl-D-glutamyl-meso-2,6-diaminopimeloyl-D-alanyl-D-alanine + UDP-N-acetyl-alpha-D-glucosamine = di-trans,octa-cis-undecaprenyl diphospho-[N-acetyl-alpha-D-glucosaminyl-(1-&gt;4)]-N-acetyl-alpha-D-muramoyl-L-alanyl-D-glutamyl-meso-2,6-diaminopimeloyl-D-alanyl-D-alanine + UDP + H(+)</text>
        <dbReference type="Rhea" id="RHEA:31227"/>
        <dbReference type="ChEBI" id="CHEBI:15378"/>
        <dbReference type="ChEBI" id="CHEBI:57705"/>
        <dbReference type="ChEBI" id="CHEBI:58223"/>
        <dbReference type="ChEBI" id="CHEBI:61387"/>
        <dbReference type="ChEBI" id="CHEBI:61388"/>
        <dbReference type="EC" id="2.4.1.227"/>
    </reaction>
</comment>
<comment type="similarity">
    <text evidence="10">Belongs to the glycosyltransferase 28 family. MurG subfamily.</text>
</comment>
<name>A0A926EMN1_9FIRM</name>
<dbReference type="GO" id="GO:0050511">
    <property type="term" value="F:undecaprenyldiphospho-muramoylpentapeptide beta-N-acetylglucosaminyltransferase activity"/>
    <property type="evidence" value="ECO:0007669"/>
    <property type="project" value="UniProtKB-UniRule"/>
</dbReference>
<feature type="binding site" evidence="10">
    <location>
        <begin position="10"/>
        <end position="12"/>
    </location>
    <ligand>
        <name>UDP-N-acetyl-alpha-D-glucosamine</name>
        <dbReference type="ChEBI" id="CHEBI:57705"/>
    </ligand>
</feature>
<feature type="domain" description="Glycosyltransferase family 28 N-terminal" evidence="11">
    <location>
        <begin position="3"/>
        <end position="146"/>
    </location>
</feature>
<comment type="function">
    <text evidence="10">Cell wall formation. Catalyzes the transfer of a GlcNAc subunit on undecaprenyl-pyrophosphoryl-MurNAc-pentapeptide (lipid intermediate I) to form undecaprenyl-pyrophosphoryl-MurNAc-(pentapeptide)GlcNAc (lipid intermediate II).</text>
</comment>
<keyword evidence="5 10" id="KW-0133">Cell shape</keyword>
<keyword evidence="2 10" id="KW-0132">Cell division</keyword>
<comment type="caution">
    <text evidence="10">Lacks conserved residue(s) required for the propagation of feature annotation.</text>
</comment>
<evidence type="ECO:0000256" key="3">
    <source>
        <dbReference type="ARBA" id="ARBA00022676"/>
    </source>
</evidence>
<dbReference type="PANTHER" id="PTHR21015">
    <property type="entry name" value="UDP-N-ACETYLGLUCOSAMINE--N-ACETYLMURAMYL-(PENTAPEPTIDE) PYROPHOSPHORYL-UNDECAPRENOL N-ACETYLGLUCOSAMINE TRANSFERASE 1"/>
    <property type="match status" value="1"/>
</dbReference>
<evidence type="ECO:0000256" key="2">
    <source>
        <dbReference type="ARBA" id="ARBA00022618"/>
    </source>
</evidence>
<evidence type="ECO:0000313" key="13">
    <source>
        <dbReference type="EMBL" id="MBC8584481.1"/>
    </source>
</evidence>
<dbReference type="GO" id="GO:0005886">
    <property type="term" value="C:plasma membrane"/>
    <property type="evidence" value="ECO:0007669"/>
    <property type="project" value="UniProtKB-SubCell"/>
</dbReference>
<dbReference type="InterPro" id="IPR004276">
    <property type="entry name" value="GlycoTrans_28_N"/>
</dbReference>
<dbReference type="GO" id="GO:0009252">
    <property type="term" value="P:peptidoglycan biosynthetic process"/>
    <property type="evidence" value="ECO:0007669"/>
    <property type="project" value="UniProtKB-UniRule"/>
</dbReference>
<evidence type="ECO:0000256" key="9">
    <source>
        <dbReference type="ARBA" id="ARBA00023316"/>
    </source>
</evidence>
<keyword evidence="14" id="KW-1185">Reference proteome</keyword>
<keyword evidence="7 10" id="KW-0472">Membrane</keyword>
<dbReference type="CDD" id="cd03785">
    <property type="entry name" value="GT28_MurG"/>
    <property type="match status" value="1"/>
</dbReference>
<feature type="binding site" evidence="10">
    <location>
        <position position="258"/>
    </location>
    <ligand>
        <name>UDP-N-acetyl-alpha-D-glucosamine</name>
        <dbReference type="ChEBI" id="CHEBI:57705"/>
    </ligand>
</feature>
<keyword evidence="4 10" id="KW-0808">Transferase</keyword>
<keyword evidence="6 10" id="KW-0573">Peptidoglycan synthesis</keyword>
<dbReference type="RefSeq" id="WP_262394315.1">
    <property type="nucleotide sequence ID" value="NZ_JACRTD010000002.1"/>
</dbReference>
<feature type="domain" description="Glycosyl transferase family 28 C-terminal" evidence="12">
    <location>
        <begin position="193"/>
        <end position="361"/>
    </location>
</feature>
<evidence type="ECO:0000259" key="12">
    <source>
        <dbReference type="Pfam" id="PF04101"/>
    </source>
</evidence>
<comment type="subcellular location">
    <subcellularLocation>
        <location evidence="10">Cell membrane</location>
        <topology evidence="10">Peripheral membrane protein</topology>
        <orientation evidence="10">Cytoplasmic side</orientation>
    </subcellularLocation>
</comment>
<dbReference type="InterPro" id="IPR006009">
    <property type="entry name" value="GlcNAc_MurG"/>
</dbReference>
<dbReference type="GO" id="GO:0051301">
    <property type="term" value="P:cell division"/>
    <property type="evidence" value="ECO:0007669"/>
    <property type="project" value="UniProtKB-KW"/>
</dbReference>